<evidence type="ECO:0008006" key="3">
    <source>
        <dbReference type="Google" id="ProtNLM"/>
    </source>
</evidence>
<dbReference type="RefSeq" id="WP_147494872.1">
    <property type="nucleotide sequence ID" value="NZ_CP041659.1"/>
</dbReference>
<reference evidence="1 2" key="1">
    <citation type="submission" date="2019-07" db="EMBL/GenBank/DDBJ databases">
        <title>Sphingomonas AE3 Genome sequencing and assembly.</title>
        <authorList>
            <person name="Kim H."/>
        </authorList>
    </citation>
    <scope>NUCLEOTIDE SEQUENCE [LARGE SCALE GENOMIC DNA]</scope>
    <source>
        <strain evidence="1 2">AE3</strain>
    </source>
</reference>
<dbReference type="KEGG" id="sxa:FMM02_10945"/>
<dbReference type="InterPro" id="IPR036388">
    <property type="entry name" value="WH-like_DNA-bd_sf"/>
</dbReference>
<dbReference type="AlphaFoldDB" id="A0A516IUB0"/>
<dbReference type="OrthoDB" id="7594920at2"/>
<name>A0A516IUB0_9SPHN</name>
<accession>A0A516IUB0</accession>
<evidence type="ECO:0000313" key="1">
    <source>
        <dbReference type="EMBL" id="QDP20424.1"/>
    </source>
</evidence>
<dbReference type="Gene3D" id="1.10.10.10">
    <property type="entry name" value="Winged helix-like DNA-binding domain superfamily/Winged helix DNA-binding domain"/>
    <property type="match status" value="1"/>
</dbReference>
<dbReference type="EMBL" id="CP041659">
    <property type="protein sequence ID" value="QDP20424.1"/>
    <property type="molecule type" value="Genomic_DNA"/>
</dbReference>
<organism evidence="1 2">
    <name type="scientific">Sphingomonas xanthus</name>
    <dbReference type="NCBI Taxonomy" id="2594473"/>
    <lineage>
        <taxon>Bacteria</taxon>
        <taxon>Pseudomonadati</taxon>
        <taxon>Pseudomonadota</taxon>
        <taxon>Alphaproteobacteria</taxon>
        <taxon>Sphingomonadales</taxon>
        <taxon>Sphingomonadaceae</taxon>
        <taxon>Sphingomonas</taxon>
    </lineage>
</organism>
<dbReference type="SUPFAM" id="SSF46785">
    <property type="entry name" value="Winged helix' DNA-binding domain"/>
    <property type="match status" value="1"/>
</dbReference>
<proteinExistence type="predicted"/>
<protein>
    <recommendedName>
        <fullName evidence="3">MarR family transcriptional regulator</fullName>
    </recommendedName>
</protein>
<dbReference type="InterPro" id="IPR036390">
    <property type="entry name" value="WH_DNA-bd_sf"/>
</dbReference>
<dbReference type="Proteomes" id="UP000321857">
    <property type="component" value="Chromosome"/>
</dbReference>
<gene>
    <name evidence="1" type="ORF">FMM02_10945</name>
</gene>
<sequence length="161" mass="18310">MSARHEFGQHSHLDRISSSDLEAAARIIRSVSQIVEGAQPTKVSHPDTTVLGLAKKLKGIRAIRNQAYPADLFGEPAWDMLLALYIGRCEQYRMKITALTMESHVPPTTALRWIDTLIERNYARKVPNPRDARSTFVEMTDEAFDQMTDTLKAILSRETWR</sequence>
<keyword evidence="2" id="KW-1185">Reference proteome</keyword>
<evidence type="ECO:0000313" key="2">
    <source>
        <dbReference type="Proteomes" id="UP000321857"/>
    </source>
</evidence>